<feature type="compositionally biased region" description="Pro residues" evidence="1">
    <location>
        <begin position="603"/>
        <end position="616"/>
    </location>
</feature>
<feature type="chain" id="PRO_5010211762" evidence="3">
    <location>
        <begin position="24"/>
        <end position="830"/>
    </location>
</feature>
<evidence type="ECO:0000259" key="4">
    <source>
        <dbReference type="Pfam" id="PF25898"/>
    </source>
</evidence>
<dbReference type="KEGG" id="lak:106154932"/>
<dbReference type="AlphaFoldDB" id="A0A1S3HIX6"/>
<dbReference type="Pfam" id="PF25898">
    <property type="entry name" value="LolA_2nd_metazoa"/>
    <property type="match status" value="2"/>
</dbReference>
<dbReference type="PANTHER" id="PTHR36902">
    <property type="entry name" value="ENRICHED IN SURFACE-LABELED PROTEOME PROTEIN 9"/>
    <property type="match status" value="1"/>
</dbReference>
<keyword evidence="6" id="KW-1185">Reference proteome</keyword>
<protein>
    <submittedName>
        <fullName evidence="7">Uncharacterized protein LOC106154932 isoform X1</fullName>
    </submittedName>
</protein>
<evidence type="ECO:0000313" key="7">
    <source>
        <dbReference type="RefSeq" id="XP_013384949.1"/>
    </source>
</evidence>
<feature type="transmembrane region" description="Helical" evidence="2">
    <location>
        <begin position="778"/>
        <end position="802"/>
    </location>
</feature>
<feature type="domain" description="LolA-like" evidence="4">
    <location>
        <begin position="248"/>
        <end position="466"/>
    </location>
</feature>
<dbReference type="GeneID" id="106154932"/>
<feature type="domain" description="DUF7959" evidence="5">
    <location>
        <begin position="484"/>
        <end position="585"/>
    </location>
</feature>
<name>A0A1S3HIX6_LINAN</name>
<keyword evidence="2" id="KW-0472">Membrane</keyword>
<dbReference type="OMA" id="VWITTRM"/>
<dbReference type="InterPro" id="IPR058831">
    <property type="entry name" value="LolA-like_dom_2nd"/>
</dbReference>
<gene>
    <name evidence="7" type="primary">LOC106154932</name>
</gene>
<dbReference type="Pfam" id="PF25899">
    <property type="entry name" value="DUF7959"/>
    <property type="match status" value="1"/>
</dbReference>
<evidence type="ECO:0000313" key="6">
    <source>
        <dbReference type="Proteomes" id="UP000085678"/>
    </source>
</evidence>
<keyword evidence="2" id="KW-0812">Transmembrane</keyword>
<proteinExistence type="predicted"/>
<feature type="signal peptide" evidence="3">
    <location>
        <begin position="1"/>
        <end position="23"/>
    </location>
</feature>
<organism evidence="6 7">
    <name type="scientific">Lingula anatina</name>
    <name type="common">Brachiopod</name>
    <name type="synonym">Lingula unguis</name>
    <dbReference type="NCBI Taxonomy" id="7574"/>
    <lineage>
        <taxon>Eukaryota</taxon>
        <taxon>Metazoa</taxon>
        <taxon>Spiralia</taxon>
        <taxon>Lophotrochozoa</taxon>
        <taxon>Brachiopoda</taxon>
        <taxon>Linguliformea</taxon>
        <taxon>Lingulata</taxon>
        <taxon>Lingulida</taxon>
        <taxon>Linguloidea</taxon>
        <taxon>Lingulidae</taxon>
        <taxon>Lingula</taxon>
    </lineage>
</organism>
<evidence type="ECO:0000256" key="2">
    <source>
        <dbReference type="SAM" id="Phobius"/>
    </source>
</evidence>
<keyword evidence="3" id="KW-0732">Signal</keyword>
<feature type="domain" description="LolA-like" evidence="4">
    <location>
        <begin position="104"/>
        <end position="237"/>
    </location>
</feature>
<dbReference type="PANTHER" id="PTHR36902:SF1">
    <property type="entry name" value="ENRICHED IN SURFACE-LABELED PROTEOME PROTEIN 9"/>
    <property type="match status" value="1"/>
</dbReference>
<evidence type="ECO:0000256" key="3">
    <source>
        <dbReference type="SAM" id="SignalP"/>
    </source>
</evidence>
<dbReference type="STRING" id="7574.A0A1S3HIX6"/>
<feature type="compositionally biased region" description="Polar residues" evidence="1">
    <location>
        <begin position="627"/>
        <end position="636"/>
    </location>
</feature>
<dbReference type="RefSeq" id="XP_013384949.1">
    <property type="nucleotide sequence ID" value="XM_013529495.1"/>
</dbReference>
<dbReference type="PRINTS" id="PR01217">
    <property type="entry name" value="PRICHEXTENSN"/>
</dbReference>
<dbReference type="InterPro" id="IPR058265">
    <property type="entry name" value="DUF7959"/>
</dbReference>
<evidence type="ECO:0000259" key="5">
    <source>
        <dbReference type="Pfam" id="PF25899"/>
    </source>
</evidence>
<feature type="region of interest" description="Disordered" evidence="1">
    <location>
        <begin position="602"/>
        <end position="672"/>
    </location>
</feature>
<feature type="compositionally biased region" description="Low complexity" evidence="1">
    <location>
        <begin position="637"/>
        <end position="657"/>
    </location>
</feature>
<sequence>MIREYSLFCAAFIIALLFTRCYSETDSYTCPSDSGKNSSVIIGVILPVLPEVYYVQVECNIVNKNLTIRAQEYFDGPNGRALMILTKQSATSYYLFQYTVDQLVTWTEDGSCTTSKLDQNAVANLIGYVPVAHGVHIPSARDVFKFGRNFTQTFEGKARVRGIPVDHWKSCQEWSAMKANYTLDYYFTRYGNWLPASENANIQSPVRAEVAGVITNGDGSINHSFHHVYEYHSFTETLPKDPDPFQLPAGLYCPGYIPVFTRPFPTIPEMFVLSTETILPNGREVIYTKMWYSITDKIVRVSEKFTSANSNPVSTVYDFDRGLSYTIDDLTGNCKVGFVEPDSPLSAPNSGAQLRMISAKEYFFAEIEPSEIYYTGTRVVRGVTCDTWIGQYKDDATGKTYIVEWYFTEAMWSVIEATSVAKERNVLFKIIQKERDHPENVKIINVESLVEMTSFDWTSIDITPCFSYANRTTFSARFFIGSQESDLDAIGFEIAKRKIHKNLTELTNISPLRLTEMQIDYDGKDYIFFVATLLQKAPLANPQAYNTKPEPTLHGAFKVIQEKISSKSPQFKILISGPGKTILVLLQGDSAVVVTYAVEPTALPTPPTPSQLPPTPSTTYPTPSPIKETTSSGSMDTTTETKSTLTTSTKTPEPTKSAITSSTLSSVTPKPCTVPTVTAKPCTCPTYTKNTCAPCPTVTHPPTPTPKIVTKMVTVQVPCPTETDSTTTVLPTTASVVTPSAADVNSTDNPTNETECDAEEYRKLLEQRNRNNEIGPGAVAGIALGMLCVGLLLGFVASRVACRKKIYKRNKRESIANFINDQYNEDATPY</sequence>
<evidence type="ECO:0000256" key="1">
    <source>
        <dbReference type="SAM" id="MobiDB-lite"/>
    </source>
</evidence>
<dbReference type="OrthoDB" id="5983572at2759"/>
<dbReference type="InParanoid" id="A0A1S3HIX6"/>
<keyword evidence="2" id="KW-1133">Transmembrane helix</keyword>
<accession>A0A1S3HIX6</accession>
<dbReference type="Proteomes" id="UP000085678">
    <property type="component" value="Unplaced"/>
</dbReference>
<reference evidence="7" key="1">
    <citation type="submission" date="2025-08" db="UniProtKB">
        <authorList>
            <consortium name="RefSeq"/>
        </authorList>
    </citation>
    <scope>IDENTIFICATION</scope>
    <source>
        <tissue evidence="7">Gonads</tissue>
    </source>
</reference>